<reference evidence="2 3" key="1">
    <citation type="submission" date="2023-09" db="EMBL/GenBank/DDBJ databases">
        <authorList>
            <person name="Rey-Velasco X."/>
        </authorList>
    </citation>
    <scope>NUCLEOTIDE SEQUENCE [LARGE SCALE GENOMIC DNA]</scope>
    <source>
        <strain evidence="2 3">F394</strain>
    </source>
</reference>
<comment type="caution">
    <text evidence="2">The sequence shown here is derived from an EMBL/GenBank/DDBJ whole genome shotgun (WGS) entry which is preliminary data.</text>
</comment>
<feature type="domain" description="AB hydrolase-1" evidence="1">
    <location>
        <begin position="22"/>
        <end position="249"/>
    </location>
</feature>
<dbReference type="InterPro" id="IPR050266">
    <property type="entry name" value="AB_hydrolase_sf"/>
</dbReference>
<dbReference type="Proteomes" id="UP001267426">
    <property type="component" value="Unassembled WGS sequence"/>
</dbReference>
<dbReference type="Gene3D" id="3.40.50.1820">
    <property type="entry name" value="alpha/beta hydrolase"/>
    <property type="match status" value="1"/>
</dbReference>
<evidence type="ECO:0000313" key="3">
    <source>
        <dbReference type="Proteomes" id="UP001267426"/>
    </source>
</evidence>
<evidence type="ECO:0000259" key="1">
    <source>
        <dbReference type="Pfam" id="PF00561"/>
    </source>
</evidence>
<organism evidence="2 3">
    <name type="scientific">Rubrivirga litoralis</name>
    <dbReference type="NCBI Taxonomy" id="3075598"/>
    <lineage>
        <taxon>Bacteria</taxon>
        <taxon>Pseudomonadati</taxon>
        <taxon>Rhodothermota</taxon>
        <taxon>Rhodothermia</taxon>
        <taxon>Rhodothermales</taxon>
        <taxon>Rubricoccaceae</taxon>
        <taxon>Rubrivirga</taxon>
    </lineage>
</organism>
<dbReference type="PRINTS" id="PR00111">
    <property type="entry name" value="ABHYDROLASE"/>
</dbReference>
<gene>
    <name evidence="2" type="ORF">RM540_09615</name>
</gene>
<dbReference type="GO" id="GO:0016787">
    <property type="term" value="F:hydrolase activity"/>
    <property type="evidence" value="ECO:0007669"/>
    <property type="project" value="UniProtKB-KW"/>
</dbReference>
<dbReference type="InterPro" id="IPR000639">
    <property type="entry name" value="Epox_hydrolase-like"/>
</dbReference>
<dbReference type="PRINTS" id="PR00412">
    <property type="entry name" value="EPOXHYDRLASE"/>
</dbReference>
<sequence length="270" mass="29045">MPTLSLNGAEAFYADSGGDGEPVVLGHGYLMTSALWDRQAEALAEAGYRAVRLDWRGQGRSEVTAGGYDPWGLAADALALADRLGLERFHWVGHSMGGYVGYRLALRAPRRVASLVQIGTAAGAEGGAARRQYDALLWALRALGYGAVLGRVLPILYGPTYLADPARAADRTEQERRIRSNSRAGVFRAGRGIFGRDDVAGQLGRITAPTLVVTGEHDRPHPPHQGRADAERIPDATFVELADVGHTPPAEAPAETTRLVLDWLRRHPIA</sequence>
<dbReference type="RefSeq" id="WP_311663520.1">
    <property type="nucleotide sequence ID" value="NZ_JAVRHT010000020.1"/>
</dbReference>
<dbReference type="PANTHER" id="PTHR43798">
    <property type="entry name" value="MONOACYLGLYCEROL LIPASE"/>
    <property type="match status" value="1"/>
</dbReference>
<protein>
    <submittedName>
        <fullName evidence="2">Alpha/beta hydrolase</fullName>
    </submittedName>
</protein>
<dbReference type="Pfam" id="PF00561">
    <property type="entry name" value="Abhydrolase_1"/>
    <property type="match status" value="1"/>
</dbReference>
<proteinExistence type="predicted"/>
<name>A0ABU3BRV5_9BACT</name>
<keyword evidence="2" id="KW-0378">Hydrolase</keyword>
<keyword evidence="3" id="KW-1185">Reference proteome</keyword>
<dbReference type="EMBL" id="JAVRHT010000020">
    <property type="protein sequence ID" value="MDT0632003.1"/>
    <property type="molecule type" value="Genomic_DNA"/>
</dbReference>
<accession>A0ABU3BRV5</accession>
<dbReference type="InterPro" id="IPR029058">
    <property type="entry name" value="AB_hydrolase_fold"/>
</dbReference>
<evidence type="ECO:0000313" key="2">
    <source>
        <dbReference type="EMBL" id="MDT0632003.1"/>
    </source>
</evidence>
<dbReference type="InterPro" id="IPR000073">
    <property type="entry name" value="AB_hydrolase_1"/>
</dbReference>
<dbReference type="SUPFAM" id="SSF53474">
    <property type="entry name" value="alpha/beta-Hydrolases"/>
    <property type="match status" value="1"/>
</dbReference>